<dbReference type="Proteomes" id="UP000242427">
    <property type="component" value="Unassembled WGS sequence"/>
</dbReference>
<accession>A0A9X7JPG3</accession>
<feature type="domain" description="TauD/TfdA-like" evidence="5">
    <location>
        <begin position="17"/>
        <end position="307"/>
    </location>
</feature>
<dbReference type="AlphaFoldDB" id="A0A9X7JPG3"/>
<sequence>MTAQAATDDLAGIAVTEAPGGDLAAFVASRAEELGRALAEHGAFLVRGCAGGGPEEFRRVVDALGFAPLPYTERSTPRDEVTSGVYTSTEYPAREVIPQHCESSYAGAWPGRLAFFCATAPESGGATPIADVAAVLRDVPADVVETVRARGLRYVRNYGSGVGLDWRAAFQTESREDVERFCAAGGLSWEWLEDDCLRTVRHAPGLAVHPRTGVPVWFNHLVLFHQSALRPEIREALIAVLGEDRLPNDVLYGDGTPIPDAVVDAVRGAFARHTRRFSWRPGDLLVIDNMRWSHGREAFTGERRILVSMSDAISREA</sequence>
<dbReference type="Pfam" id="PF02668">
    <property type="entry name" value="TauD"/>
    <property type="match status" value="1"/>
</dbReference>
<keyword evidence="7" id="KW-1185">Reference proteome</keyword>
<dbReference type="EMBL" id="PXWG01000044">
    <property type="protein sequence ID" value="PSJ27381.1"/>
    <property type="molecule type" value="Genomic_DNA"/>
</dbReference>
<comment type="caution">
    <text evidence="6">The sequence shown here is derived from an EMBL/GenBank/DDBJ whole genome shotgun (WGS) entry which is preliminary data.</text>
</comment>
<keyword evidence="4" id="KW-0045">Antibiotic biosynthesis</keyword>
<dbReference type="Gene3D" id="3.60.130.10">
    <property type="entry name" value="Clavaminate synthase-like"/>
    <property type="match status" value="1"/>
</dbReference>
<evidence type="ECO:0000313" key="6">
    <source>
        <dbReference type="EMBL" id="PSJ27381.1"/>
    </source>
</evidence>
<dbReference type="InterPro" id="IPR050411">
    <property type="entry name" value="AlphaKG_dependent_hydroxylases"/>
</dbReference>
<keyword evidence="2" id="KW-0560">Oxidoreductase</keyword>
<proteinExistence type="predicted"/>
<evidence type="ECO:0000313" key="7">
    <source>
        <dbReference type="Proteomes" id="UP000242427"/>
    </source>
</evidence>
<dbReference type="PANTHER" id="PTHR10696">
    <property type="entry name" value="GAMMA-BUTYROBETAINE HYDROXYLASE-RELATED"/>
    <property type="match status" value="1"/>
</dbReference>
<dbReference type="SUPFAM" id="SSF51197">
    <property type="entry name" value="Clavaminate synthase-like"/>
    <property type="match status" value="1"/>
</dbReference>
<gene>
    <name evidence="6" type="ORF">B7P34_17965</name>
</gene>
<dbReference type="GO" id="GO:0016491">
    <property type="term" value="F:oxidoreductase activity"/>
    <property type="evidence" value="ECO:0007669"/>
    <property type="project" value="UniProtKB-KW"/>
</dbReference>
<evidence type="ECO:0000256" key="2">
    <source>
        <dbReference type="ARBA" id="ARBA00023002"/>
    </source>
</evidence>
<dbReference type="RefSeq" id="WP_106677720.1">
    <property type="nucleotide sequence ID" value="NZ_PXWG01000044.1"/>
</dbReference>
<comment type="cofactor">
    <cofactor evidence="1">
        <name>Fe(2+)</name>
        <dbReference type="ChEBI" id="CHEBI:29033"/>
    </cofactor>
</comment>
<dbReference type="OrthoDB" id="9769888at2"/>
<keyword evidence="3" id="KW-0408">Iron</keyword>
<dbReference type="InterPro" id="IPR003819">
    <property type="entry name" value="TauD/TfdA-like"/>
</dbReference>
<protein>
    <recommendedName>
        <fullName evidence="5">TauD/TfdA-like domain-containing protein</fullName>
    </recommendedName>
</protein>
<name>A0A9X7JPG3_9ACTN</name>
<evidence type="ECO:0000256" key="1">
    <source>
        <dbReference type="ARBA" id="ARBA00001954"/>
    </source>
</evidence>
<evidence type="ECO:0000256" key="4">
    <source>
        <dbReference type="ARBA" id="ARBA00023194"/>
    </source>
</evidence>
<dbReference type="InterPro" id="IPR042098">
    <property type="entry name" value="TauD-like_sf"/>
</dbReference>
<evidence type="ECO:0000259" key="5">
    <source>
        <dbReference type="Pfam" id="PF02668"/>
    </source>
</evidence>
<organism evidence="6 7">
    <name type="scientific">Streptosporangium nondiastaticum</name>
    <dbReference type="NCBI Taxonomy" id="35764"/>
    <lineage>
        <taxon>Bacteria</taxon>
        <taxon>Bacillati</taxon>
        <taxon>Actinomycetota</taxon>
        <taxon>Actinomycetes</taxon>
        <taxon>Streptosporangiales</taxon>
        <taxon>Streptosporangiaceae</taxon>
        <taxon>Streptosporangium</taxon>
    </lineage>
</organism>
<evidence type="ECO:0000256" key="3">
    <source>
        <dbReference type="ARBA" id="ARBA00023004"/>
    </source>
</evidence>
<dbReference type="PANTHER" id="PTHR10696:SF56">
    <property type="entry name" value="TAUD_TFDA-LIKE DOMAIN-CONTAINING PROTEIN"/>
    <property type="match status" value="1"/>
</dbReference>
<reference evidence="6 7" key="1">
    <citation type="submission" date="2018-03" db="EMBL/GenBank/DDBJ databases">
        <title>Chitinolytic properties of Streptosporangium nondiastaticum TBG75A20.</title>
        <authorList>
            <person name="Gayathri V."/>
            <person name="Shiburaj S."/>
        </authorList>
    </citation>
    <scope>NUCLEOTIDE SEQUENCE [LARGE SCALE GENOMIC DNA]</scope>
    <source>
        <strain evidence="6 7">TBG75A20</strain>
    </source>
</reference>
<dbReference type="GO" id="GO:0017000">
    <property type="term" value="P:antibiotic biosynthetic process"/>
    <property type="evidence" value="ECO:0007669"/>
    <property type="project" value="UniProtKB-KW"/>
</dbReference>